<comment type="catalytic activity">
    <reaction evidence="1 7">
        <text>Exonucleolytic cleavage in the 3'- to 5'-direction to yield nucleoside 5'-phosphates.</text>
        <dbReference type="EC" id="3.1.13.1"/>
    </reaction>
</comment>
<feature type="domain" description="S1 motif" evidence="9">
    <location>
        <begin position="682"/>
        <end position="763"/>
    </location>
</feature>
<evidence type="ECO:0000256" key="5">
    <source>
        <dbReference type="ARBA" id="ARBA00022839"/>
    </source>
</evidence>
<evidence type="ECO:0000313" key="11">
    <source>
        <dbReference type="Proteomes" id="UP000014400"/>
    </source>
</evidence>
<dbReference type="Pfam" id="PF00773">
    <property type="entry name" value="RNB"/>
    <property type="match status" value="1"/>
</dbReference>
<dbReference type="GO" id="GO:0008859">
    <property type="term" value="F:exoribonuclease II activity"/>
    <property type="evidence" value="ECO:0007669"/>
    <property type="project" value="UniProtKB-UniRule"/>
</dbReference>
<evidence type="ECO:0000259" key="9">
    <source>
        <dbReference type="PROSITE" id="PS50126"/>
    </source>
</evidence>
<comment type="similarity">
    <text evidence="7">Belongs to the RNR ribonuclease family. RNase R subfamily.</text>
</comment>
<dbReference type="PROSITE" id="PS50126">
    <property type="entry name" value="S1"/>
    <property type="match status" value="1"/>
</dbReference>
<evidence type="ECO:0000256" key="3">
    <source>
        <dbReference type="ARBA" id="ARBA00022722"/>
    </source>
</evidence>
<dbReference type="InterPro" id="IPR050180">
    <property type="entry name" value="RNR_Ribonuclease"/>
</dbReference>
<dbReference type="CDD" id="cd04471">
    <property type="entry name" value="S1_RNase_R"/>
    <property type="match status" value="1"/>
</dbReference>
<dbReference type="PANTHER" id="PTHR23355:SF9">
    <property type="entry name" value="DIS3-LIKE EXONUCLEASE 2"/>
    <property type="match status" value="1"/>
</dbReference>
<dbReference type="eggNOG" id="COG0557">
    <property type="taxonomic scope" value="Bacteria"/>
</dbReference>
<keyword evidence="11" id="KW-1185">Reference proteome</keyword>
<keyword evidence="6 7" id="KW-0694">RNA-binding</keyword>
<dbReference type="Proteomes" id="UP000014400">
    <property type="component" value="Unassembled WGS sequence"/>
</dbReference>
<dbReference type="NCBIfam" id="TIGR00358">
    <property type="entry name" value="3_prime_RNase"/>
    <property type="match status" value="1"/>
</dbReference>
<reference evidence="10 11" key="1">
    <citation type="submission" date="2013-04" db="EMBL/GenBank/DDBJ databases">
        <title>The Genome Sequence of Sutterella wadsworthensis HGA0223.</title>
        <authorList>
            <consortium name="The Broad Institute Genomics Platform"/>
            <person name="Earl A."/>
            <person name="Ward D."/>
            <person name="Feldgarden M."/>
            <person name="Gevers D."/>
            <person name="Schmidt T.M."/>
            <person name="Dover J."/>
            <person name="Dai D."/>
            <person name="Walker B."/>
            <person name="Young S."/>
            <person name="Zeng Q."/>
            <person name="Gargeya S."/>
            <person name="Fitzgerald M."/>
            <person name="Haas B."/>
            <person name="Abouelleil A."/>
            <person name="Allen A.W."/>
            <person name="Alvarado L."/>
            <person name="Arachchi H.M."/>
            <person name="Berlin A.M."/>
            <person name="Chapman S.B."/>
            <person name="Gainer-Dewar J."/>
            <person name="Goldberg J."/>
            <person name="Griggs A."/>
            <person name="Gujja S."/>
            <person name="Hansen M."/>
            <person name="Howarth C."/>
            <person name="Imamovic A."/>
            <person name="Ireland A."/>
            <person name="Larimer J."/>
            <person name="McCowan C."/>
            <person name="Murphy C."/>
            <person name="Pearson M."/>
            <person name="Poon T.W."/>
            <person name="Priest M."/>
            <person name="Roberts A."/>
            <person name="Saif S."/>
            <person name="Shea T."/>
            <person name="Sisk P."/>
            <person name="Sykes S."/>
            <person name="Wortman J."/>
            <person name="Nusbaum C."/>
            <person name="Birren B."/>
        </authorList>
    </citation>
    <scope>NUCLEOTIDE SEQUENCE [LARGE SCALE GENOMIC DNA]</scope>
    <source>
        <strain evidence="10 11">HGA0223</strain>
    </source>
</reference>
<dbReference type="GO" id="GO:0003723">
    <property type="term" value="F:RNA binding"/>
    <property type="evidence" value="ECO:0007669"/>
    <property type="project" value="UniProtKB-UniRule"/>
</dbReference>
<keyword evidence="3 7" id="KW-0540">Nuclease</keyword>
<dbReference type="PATRIC" id="fig|1203554.3.peg.1965"/>
<feature type="region of interest" description="Disordered" evidence="8">
    <location>
        <begin position="621"/>
        <end position="640"/>
    </location>
</feature>
<dbReference type="InterPro" id="IPR022966">
    <property type="entry name" value="RNase_II/R_CS"/>
</dbReference>
<sequence>MSKKKSKQLPITEVQLTPEQIAQAKEILAGLQKDIQYAAAKKNLVRMMPCAKSVANALVMKLSEEGFEGGEEHWFRHPDAPTATGVVQGARRPSDMKVTPQSVDGAEFSLTASAQVVPGDVVELRQTISGWRPAGLVSRPQRRWVCRCVTDAAAKEIEWLLFKPISAFAPIELQVNVQEVPPEVDLERDAVELEISADAPFFAKRREDSYWGSDEEWQIFPAHFVRKVGVMNDPLGEMAIASAQFGVPIDFSPDTLAEAEKLPEKVDRRSLLHRVDLTDLAFVTIDGEDARDFDDAVYCEETPEGWRLLVAIADVSHYVRPGTSLDRDAQKRATSVYFPSSVVPMLPEKLSNGLCSLNPGVDRLTLVCDALVNRKGETTAYQFYPAVIHSHGRLTYTAVWSALQGEAWGLNTVGPRLGELKRLYALYGVLRAARSERHALDFETEESAADFAADGEIIGFHVRDHNDAHRIIEECMLVANVCAAQFAIAKKQTTLFRVHGEPEQTKLNDLKSILAGFGISFKLKGSETLAPVLAKLIEDTKDKPYLQTAILRTMQRACYQPENIGHFGLQYPAYAHFTSPIRRYPDLLLHRTIKGILSKRSYTPAVEFDDAELMTGYHARKLGSNPEAKPSGAAKPLSRQEAKKAVWTRLGIICSAAERRADDASREVMKFLKCQYLLSADQKSFQATVTGMCPAGIFVTLSDMPIEGFVHISQLGWGYFVYDPAKQTMTSHEEMTEIRLGDQLTVRLEDVDLKERRINFTLLSNQSRRHPAKVGGRRRFDDDFWY</sequence>
<proteinExistence type="inferred from homology"/>
<dbReference type="GO" id="GO:0005829">
    <property type="term" value="C:cytosol"/>
    <property type="evidence" value="ECO:0007669"/>
    <property type="project" value="TreeGrafter"/>
</dbReference>
<dbReference type="InterPro" id="IPR003029">
    <property type="entry name" value="S1_domain"/>
</dbReference>
<keyword evidence="2 7" id="KW-0963">Cytoplasm</keyword>
<dbReference type="PANTHER" id="PTHR23355">
    <property type="entry name" value="RIBONUCLEASE"/>
    <property type="match status" value="1"/>
</dbReference>
<dbReference type="InterPro" id="IPR012340">
    <property type="entry name" value="NA-bd_OB-fold"/>
</dbReference>
<dbReference type="STRING" id="1203554.HMPREF1476_01884"/>
<dbReference type="InterPro" id="IPR011805">
    <property type="entry name" value="RNase_R"/>
</dbReference>
<accession>S3BA72</accession>
<dbReference type="SUPFAM" id="SSF50249">
    <property type="entry name" value="Nucleic acid-binding proteins"/>
    <property type="match status" value="2"/>
</dbReference>
<dbReference type="EC" id="3.1.13.1" evidence="7"/>
<dbReference type="RefSeq" id="WP_016475013.1">
    <property type="nucleotide sequence ID" value="NZ_KE150480.1"/>
</dbReference>
<dbReference type="HAMAP" id="MF_01895">
    <property type="entry name" value="RNase_R"/>
    <property type="match status" value="1"/>
</dbReference>
<protein>
    <recommendedName>
        <fullName evidence="7">Ribonuclease R</fullName>
        <shortName evidence="7">RNase R</shortName>
        <ecNumber evidence="7">3.1.13.1</ecNumber>
    </recommendedName>
</protein>
<comment type="function">
    <text evidence="7">3'-5' exoribonuclease that releases 5'-nucleoside monophosphates and is involved in maturation of structured RNAs.</text>
</comment>
<organism evidence="10 11">
    <name type="scientific">Sutterella wadsworthensis HGA0223</name>
    <dbReference type="NCBI Taxonomy" id="1203554"/>
    <lineage>
        <taxon>Bacteria</taxon>
        <taxon>Pseudomonadati</taxon>
        <taxon>Pseudomonadota</taxon>
        <taxon>Betaproteobacteria</taxon>
        <taxon>Burkholderiales</taxon>
        <taxon>Sutterellaceae</taxon>
        <taxon>Sutterella</taxon>
    </lineage>
</organism>
<dbReference type="Pfam" id="PF00575">
    <property type="entry name" value="S1"/>
    <property type="match status" value="1"/>
</dbReference>
<evidence type="ECO:0000256" key="6">
    <source>
        <dbReference type="ARBA" id="ARBA00022884"/>
    </source>
</evidence>
<dbReference type="HOGENOM" id="CLU_002333_9_0_4"/>
<dbReference type="GO" id="GO:0006402">
    <property type="term" value="P:mRNA catabolic process"/>
    <property type="evidence" value="ECO:0007669"/>
    <property type="project" value="TreeGrafter"/>
</dbReference>
<name>S3BA72_9BURK</name>
<evidence type="ECO:0000256" key="4">
    <source>
        <dbReference type="ARBA" id="ARBA00022801"/>
    </source>
</evidence>
<dbReference type="EMBL" id="ATCF01000027">
    <property type="protein sequence ID" value="EPD98178.1"/>
    <property type="molecule type" value="Genomic_DNA"/>
</dbReference>
<evidence type="ECO:0000256" key="8">
    <source>
        <dbReference type="SAM" id="MobiDB-lite"/>
    </source>
</evidence>
<dbReference type="SMART" id="SM00955">
    <property type="entry name" value="RNB"/>
    <property type="match status" value="1"/>
</dbReference>
<gene>
    <name evidence="7" type="primary">rnr</name>
    <name evidence="10" type="ORF">HMPREF1476_01884</name>
</gene>
<dbReference type="Gene3D" id="2.40.50.140">
    <property type="entry name" value="Nucleic acid-binding proteins"/>
    <property type="match status" value="1"/>
</dbReference>
<dbReference type="SMART" id="SM00316">
    <property type="entry name" value="S1"/>
    <property type="match status" value="1"/>
</dbReference>
<keyword evidence="5 7" id="KW-0269">Exonuclease</keyword>
<evidence type="ECO:0000256" key="1">
    <source>
        <dbReference type="ARBA" id="ARBA00001849"/>
    </source>
</evidence>
<dbReference type="PROSITE" id="PS01175">
    <property type="entry name" value="RIBONUCLEASE_II"/>
    <property type="match status" value="1"/>
</dbReference>
<dbReference type="AlphaFoldDB" id="S3BA72"/>
<evidence type="ECO:0000313" key="10">
    <source>
        <dbReference type="EMBL" id="EPD98178.1"/>
    </source>
</evidence>
<evidence type="ECO:0000256" key="2">
    <source>
        <dbReference type="ARBA" id="ARBA00022490"/>
    </source>
</evidence>
<comment type="subcellular location">
    <subcellularLocation>
        <location evidence="7">Cytoplasm</location>
    </subcellularLocation>
</comment>
<dbReference type="InterPro" id="IPR001900">
    <property type="entry name" value="RNase_II/R"/>
</dbReference>
<evidence type="ECO:0000256" key="7">
    <source>
        <dbReference type="HAMAP-Rule" id="MF_01895"/>
    </source>
</evidence>
<comment type="caution">
    <text evidence="10">The sequence shown here is derived from an EMBL/GenBank/DDBJ whole genome shotgun (WGS) entry which is preliminary data.</text>
</comment>
<dbReference type="InterPro" id="IPR004476">
    <property type="entry name" value="RNase_II/RNase_R"/>
</dbReference>
<keyword evidence="4 7" id="KW-0378">Hydrolase</keyword>